<dbReference type="PANTHER" id="PTHR43079:SF1">
    <property type="entry name" value="CADMIUM_ZINC-TRANSPORTING ATPASE HMA1, CHLOROPLASTIC-RELATED"/>
    <property type="match status" value="1"/>
</dbReference>
<evidence type="ECO:0000256" key="3">
    <source>
        <dbReference type="ARBA" id="ARBA00022692"/>
    </source>
</evidence>
<dbReference type="NCBIfam" id="TIGR01494">
    <property type="entry name" value="ATPase_P-type"/>
    <property type="match status" value="1"/>
</dbReference>
<dbReference type="PRINTS" id="PR00941">
    <property type="entry name" value="CDATPASE"/>
</dbReference>
<dbReference type="InterPro" id="IPR051949">
    <property type="entry name" value="Cation_Transport_ATPase"/>
</dbReference>
<proteinExistence type="inferred from homology"/>
<sequence>MADLTSQDTSWTHALADFLLDQQGVEAIRLNPEERSVQIATLGQVDTALLQAQLNEVLRALDAETRPSSSNATVSGLTLTRKEGALTLQKPSCITAPRFWKWRDFEWPAAEEIEQQSAEEWKEMAVQAAICGVTLVSGLLAEKVFSSPAWLVQSLFGIALVSGGWDAAKDAWENLKEKRLDVHFLMLAVAAGTVAIGAWEEGALLLFLFSTSGALEHYVLHRTHREINALTKAAPKHARVMLPDGKTEERAVSALRIGDVLQVRPAELFPVDGTITLGESAADESTLTGEAVPIDKGVGAEVFGGTLNLWGLVQMRVDRLATQSALAKIITMIQNAQHLRAPSQRFTDRFGTNYTLLTLATVATMFLVWWLALGILPFENTEVSKSAFYRAMTLLVVMSPCALVLSIPSAILAAIAWGARRGILFRGGAAIEKLAEVDVIAMDKTGTLTEGNLKVALVESFPPGHETDVLRLCVTLDANSNHPIAHAITRHAKELGIEPGELLEFQSIPGQGLRGLTKDGVTYVGRRELMNQGDFARWLKDVPDAPLGFSEVWVLNAQTMGRILLKDEIRSGSKAVLSALAAENVRTIMLTGDRRAAAVQVAEELGVADVRAGLHPEDKVKAIRELTQKGKKVAMVGDGVNDAPSLAAAYVSIAMGARGSDAALEQADVVLMQDKIEKLLSARHISQQARRIIRQNLAISLGSVIIMAVASLFGLVPLTLGVLTHEGSTVVVCLNSLRLLFVKER</sequence>
<dbReference type="InterPro" id="IPR008250">
    <property type="entry name" value="ATPase_P-typ_transduc_dom_A_sf"/>
</dbReference>
<evidence type="ECO:0000313" key="14">
    <source>
        <dbReference type="Proteomes" id="UP000534294"/>
    </source>
</evidence>
<dbReference type="InterPro" id="IPR023298">
    <property type="entry name" value="ATPase_P-typ_TM_dom_sf"/>
</dbReference>
<evidence type="ECO:0000256" key="7">
    <source>
        <dbReference type="ARBA" id="ARBA00022842"/>
    </source>
</evidence>
<dbReference type="SUPFAM" id="SSF56784">
    <property type="entry name" value="HAD-like"/>
    <property type="match status" value="1"/>
</dbReference>
<dbReference type="Pfam" id="PF00122">
    <property type="entry name" value="E1-E2_ATPase"/>
    <property type="match status" value="1"/>
</dbReference>
<dbReference type="InterPro" id="IPR036412">
    <property type="entry name" value="HAD-like_sf"/>
</dbReference>
<keyword evidence="7" id="KW-0460">Magnesium</keyword>
<evidence type="ECO:0000256" key="5">
    <source>
        <dbReference type="ARBA" id="ARBA00022741"/>
    </source>
</evidence>
<dbReference type="SUPFAM" id="SSF81665">
    <property type="entry name" value="Calcium ATPase, transmembrane domain M"/>
    <property type="match status" value="1"/>
</dbReference>
<feature type="transmembrane region" description="Helical" evidence="11">
    <location>
        <begin position="180"/>
        <end position="197"/>
    </location>
</feature>
<evidence type="ECO:0000256" key="4">
    <source>
        <dbReference type="ARBA" id="ARBA00022723"/>
    </source>
</evidence>
<protein>
    <submittedName>
        <fullName evidence="13">Cd2+/Zn2+-exporting ATPase</fullName>
    </submittedName>
</protein>
<evidence type="ECO:0000313" key="13">
    <source>
        <dbReference type="EMBL" id="MBB5037810.1"/>
    </source>
</evidence>
<dbReference type="PROSITE" id="PS00154">
    <property type="entry name" value="ATPASE_E1_E2"/>
    <property type="match status" value="1"/>
</dbReference>
<dbReference type="InterPro" id="IPR001757">
    <property type="entry name" value="P_typ_ATPase"/>
</dbReference>
<dbReference type="Gene3D" id="3.40.1110.10">
    <property type="entry name" value="Calcium-transporting ATPase, cytoplasmic domain N"/>
    <property type="match status" value="1"/>
</dbReference>
<evidence type="ECO:0000256" key="8">
    <source>
        <dbReference type="ARBA" id="ARBA00022967"/>
    </source>
</evidence>
<dbReference type="InterPro" id="IPR023299">
    <property type="entry name" value="ATPase_P-typ_cyto_dom_N"/>
</dbReference>
<evidence type="ECO:0000256" key="6">
    <source>
        <dbReference type="ARBA" id="ARBA00022840"/>
    </source>
</evidence>
<dbReference type="NCBIfam" id="TIGR01525">
    <property type="entry name" value="ATPase-IB_hvy"/>
    <property type="match status" value="1"/>
</dbReference>
<dbReference type="GO" id="GO:0005886">
    <property type="term" value="C:plasma membrane"/>
    <property type="evidence" value="ECO:0007669"/>
    <property type="project" value="UniProtKB-SubCell"/>
</dbReference>
<dbReference type="PANTHER" id="PTHR43079">
    <property type="entry name" value="PROBABLE CADMIUM/ZINC-TRANSPORTING ATPASE HMA1"/>
    <property type="match status" value="1"/>
</dbReference>
<dbReference type="PRINTS" id="PR00119">
    <property type="entry name" value="CATATPASE"/>
</dbReference>
<dbReference type="InterPro" id="IPR018303">
    <property type="entry name" value="ATPase_P-typ_P_site"/>
</dbReference>
<keyword evidence="9 11" id="KW-1133">Transmembrane helix</keyword>
<keyword evidence="5 11" id="KW-0547">Nucleotide-binding</keyword>
<evidence type="ECO:0000256" key="9">
    <source>
        <dbReference type="ARBA" id="ARBA00022989"/>
    </source>
</evidence>
<keyword evidence="3 11" id="KW-0812">Transmembrane</keyword>
<evidence type="ECO:0000256" key="1">
    <source>
        <dbReference type="ARBA" id="ARBA00004141"/>
    </source>
</evidence>
<dbReference type="Gene3D" id="3.40.50.1000">
    <property type="entry name" value="HAD superfamily/HAD-like"/>
    <property type="match status" value="1"/>
</dbReference>
<evidence type="ECO:0000256" key="11">
    <source>
        <dbReference type="RuleBase" id="RU362081"/>
    </source>
</evidence>
<evidence type="ECO:0000256" key="10">
    <source>
        <dbReference type="ARBA" id="ARBA00023136"/>
    </source>
</evidence>
<feature type="transmembrane region" description="Helical" evidence="11">
    <location>
        <begin position="354"/>
        <end position="376"/>
    </location>
</feature>
<comment type="subcellular location">
    <subcellularLocation>
        <location evidence="11">Cell membrane</location>
    </subcellularLocation>
    <subcellularLocation>
        <location evidence="1">Membrane</location>
        <topology evidence="1">Multi-pass membrane protein</topology>
    </subcellularLocation>
</comment>
<keyword evidence="10 11" id="KW-0472">Membrane</keyword>
<dbReference type="EMBL" id="JACHIF010000003">
    <property type="protein sequence ID" value="MBB5037810.1"/>
    <property type="molecule type" value="Genomic_DNA"/>
</dbReference>
<dbReference type="SUPFAM" id="SSF81653">
    <property type="entry name" value="Calcium ATPase, transduction domain A"/>
    <property type="match status" value="1"/>
</dbReference>
<feature type="transmembrane region" description="Helical" evidence="11">
    <location>
        <begin position="388"/>
        <end position="417"/>
    </location>
</feature>
<feature type="transmembrane region" description="Helical" evidence="11">
    <location>
        <begin position="697"/>
        <end position="716"/>
    </location>
</feature>
<comment type="caution">
    <text evidence="13">The sequence shown here is derived from an EMBL/GenBank/DDBJ whole genome shotgun (WGS) entry which is preliminary data.</text>
</comment>
<comment type="similarity">
    <text evidence="2 11">Belongs to the cation transport ATPase (P-type) (TC 3.A.3) family. Type IB subfamily.</text>
</comment>
<dbReference type="Gene3D" id="2.70.150.10">
    <property type="entry name" value="Calcium-transporting ATPase, cytoplasmic transduction domain A"/>
    <property type="match status" value="1"/>
</dbReference>
<evidence type="ECO:0000256" key="2">
    <source>
        <dbReference type="ARBA" id="ARBA00006024"/>
    </source>
</evidence>
<dbReference type="AlphaFoldDB" id="A0A7W7YKC8"/>
<keyword evidence="11" id="KW-1003">Cell membrane</keyword>
<dbReference type="InterPro" id="IPR023214">
    <property type="entry name" value="HAD_sf"/>
</dbReference>
<gene>
    <name evidence="13" type="ORF">HNQ64_002059</name>
</gene>
<name>A0A7W7YKC8_9BACT</name>
<keyword evidence="4 11" id="KW-0479">Metal-binding</keyword>
<evidence type="ECO:0000259" key="12">
    <source>
        <dbReference type="Pfam" id="PF00122"/>
    </source>
</evidence>
<organism evidence="13 14">
    <name type="scientific">Prosthecobacter dejongeii</name>
    <dbReference type="NCBI Taxonomy" id="48465"/>
    <lineage>
        <taxon>Bacteria</taxon>
        <taxon>Pseudomonadati</taxon>
        <taxon>Verrucomicrobiota</taxon>
        <taxon>Verrucomicrobiia</taxon>
        <taxon>Verrucomicrobiales</taxon>
        <taxon>Verrucomicrobiaceae</taxon>
        <taxon>Prosthecobacter</taxon>
    </lineage>
</organism>
<dbReference type="RefSeq" id="WP_184208030.1">
    <property type="nucleotide sequence ID" value="NZ_JACHIF010000003.1"/>
</dbReference>
<dbReference type="GO" id="GO:0046872">
    <property type="term" value="F:metal ion binding"/>
    <property type="evidence" value="ECO:0007669"/>
    <property type="project" value="UniProtKB-KW"/>
</dbReference>
<keyword evidence="8" id="KW-1278">Translocase</keyword>
<dbReference type="InterPro" id="IPR027256">
    <property type="entry name" value="P-typ_ATPase_IB"/>
</dbReference>
<dbReference type="GO" id="GO:0030001">
    <property type="term" value="P:metal ion transport"/>
    <property type="evidence" value="ECO:0007669"/>
    <property type="project" value="UniProtKB-ARBA"/>
</dbReference>
<dbReference type="Proteomes" id="UP000534294">
    <property type="component" value="Unassembled WGS sequence"/>
</dbReference>
<dbReference type="GO" id="GO:0019829">
    <property type="term" value="F:ATPase-coupled monoatomic cation transmembrane transporter activity"/>
    <property type="evidence" value="ECO:0007669"/>
    <property type="project" value="InterPro"/>
</dbReference>
<feature type="domain" description="P-type ATPase A" evidence="12">
    <location>
        <begin position="234"/>
        <end position="334"/>
    </location>
</feature>
<dbReference type="InterPro" id="IPR059000">
    <property type="entry name" value="ATPase_P-type_domA"/>
</dbReference>
<dbReference type="FunFam" id="2.70.150.10:FF:000002">
    <property type="entry name" value="Copper-transporting ATPase 1, putative"/>
    <property type="match status" value="1"/>
</dbReference>
<keyword evidence="14" id="KW-1185">Reference proteome</keyword>
<accession>A0A7W7YKC8</accession>
<dbReference type="GO" id="GO:0016887">
    <property type="term" value="F:ATP hydrolysis activity"/>
    <property type="evidence" value="ECO:0007669"/>
    <property type="project" value="InterPro"/>
</dbReference>
<reference evidence="13 14" key="1">
    <citation type="submission" date="2020-08" db="EMBL/GenBank/DDBJ databases">
        <title>Genomic Encyclopedia of Type Strains, Phase IV (KMG-IV): sequencing the most valuable type-strain genomes for metagenomic binning, comparative biology and taxonomic classification.</title>
        <authorList>
            <person name="Goeker M."/>
        </authorList>
    </citation>
    <scope>NUCLEOTIDE SEQUENCE [LARGE SCALE GENOMIC DNA]</scope>
    <source>
        <strain evidence="13 14">DSM 12251</strain>
    </source>
</reference>
<feature type="transmembrane region" description="Helical" evidence="11">
    <location>
        <begin position="203"/>
        <end position="220"/>
    </location>
</feature>
<keyword evidence="6 11" id="KW-0067">ATP-binding</keyword>
<dbReference type="Pfam" id="PF00702">
    <property type="entry name" value="Hydrolase"/>
    <property type="match status" value="1"/>
</dbReference>
<dbReference type="GO" id="GO:0005524">
    <property type="term" value="F:ATP binding"/>
    <property type="evidence" value="ECO:0007669"/>
    <property type="project" value="UniProtKB-UniRule"/>
</dbReference>